<organism evidence="3 4">
    <name type="scientific">Streptomyces hainanensis</name>
    <dbReference type="NCBI Taxonomy" id="402648"/>
    <lineage>
        <taxon>Bacteria</taxon>
        <taxon>Bacillati</taxon>
        <taxon>Actinomycetota</taxon>
        <taxon>Actinomycetes</taxon>
        <taxon>Kitasatosporales</taxon>
        <taxon>Streptomycetaceae</taxon>
        <taxon>Streptomyces</taxon>
    </lineage>
</organism>
<feature type="binding site" evidence="1">
    <location>
        <position position="173"/>
    </location>
    <ligand>
        <name>Mn(2+)</name>
        <dbReference type="ChEBI" id="CHEBI:29035"/>
        <label>1</label>
    </ligand>
</feature>
<dbReference type="AlphaFoldDB" id="A0A4R4TEF4"/>
<reference evidence="3 4" key="1">
    <citation type="submission" date="2019-03" db="EMBL/GenBank/DDBJ databases">
        <title>Draft genome sequences of novel Actinobacteria.</title>
        <authorList>
            <person name="Sahin N."/>
            <person name="Ay H."/>
            <person name="Saygin H."/>
        </authorList>
    </citation>
    <scope>NUCLEOTIDE SEQUENCE [LARGE SCALE GENOMIC DNA]</scope>
    <source>
        <strain evidence="3 4">DSM 41900</strain>
    </source>
</reference>
<dbReference type="InterPro" id="IPR036264">
    <property type="entry name" value="Bact_exopeptidase_dim_dom"/>
</dbReference>
<dbReference type="PIRSF" id="PIRSF005962">
    <property type="entry name" value="Pept_M20D_amidohydro"/>
    <property type="match status" value="1"/>
</dbReference>
<dbReference type="InterPro" id="IPR002933">
    <property type="entry name" value="Peptidase_M20"/>
</dbReference>
<evidence type="ECO:0000313" key="3">
    <source>
        <dbReference type="EMBL" id="TDC74566.1"/>
    </source>
</evidence>
<keyword evidence="4" id="KW-1185">Reference proteome</keyword>
<dbReference type="InterPro" id="IPR011650">
    <property type="entry name" value="Peptidase_M20_dimer"/>
</dbReference>
<dbReference type="SUPFAM" id="SSF53187">
    <property type="entry name" value="Zn-dependent exopeptidases"/>
    <property type="match status" value="1"/>
</dbReference>
<evidence type="ECO:0000259" key="2">
    <source>
        <dbReference type="Pfam" id="PF07687"/>
    </source>
</evidence>
<comment type="cofactor">
    <cofactor evidence="1">
        <name>Mn(2+)</name>
        <dbReference type="ChEBI" id="CHEBI:29035"/>
    </cofactor>
    <text evidence="1">The Mn(2+) ion enhances activity.</text>
</comment>
<dbReference type="Proteomes" id="UP000295345">
    <property type="component" value="Unassembled WGS sequence"/>
</dbReference>
<dbReference type="GO" id="GO:0016787">
    <property type="term" value="F:hydrolase activity"/>
    <property type="evidence" value="ECO:0007669"/>
    <property type="project" value="UniProtKB-KW"/>
</dbReference>
<dbReference type="PANTHER" id="PTHR11014:SF63">
    <property type="entry name" value="METALLOPEPTIDASE, PUTATIVE (AFU_ORTHOLOGUE AFUA_6G09600)-RELATED"/>
    <property type="match status" value="1"/>
</dbReference>
<comment type="caution">
    <text evidence="3">The sequence shown here is derived from an EMBL/GenBank/DDBJ whole genome shotgun (WGS) entry which is preliminary data.</text>
</comment>
<dbReference type="Gene3D" id="3.30.70.360">
    <property type="match status" value="1"/>
</dbReference>
<dbReference type="OrthoDB" id="9777385at2"/>
<keyword evidence="1" id="KW-0479">Metal-binding</keyword>
<feature type="binding site" evidence="1">
    <location>
        <position position="145"/>
    </location>
    <ligand>
        <name>Mn(2+)</name>
        <dbReference type="ChEBI" id="CHEBI:29035"/>
        <label>2</label>
    </ligand>
</feature>
<feature type="binding site" evidence="1">
    <location>
        <position position="373"/>
    </location>
    <ligand>
        <name>Mn(2+)</name>
        <dbReference type="ChEBI" id="CHEBI:29035"/>
        <label>2</label>
    </ligand>
</feature>
<dbReference type="NCBIfam" id="TIGR01891">
    <property type="entry name" value="amidohydrolases"/>
    <property type="match status" value="1"/>
</dbReference>
<keyword evidence="1" id="KW-0464">Manganese</keyword>
<dbReference type="RefSeq" id="WP_132818571.1">
    <property type="nucleotide sequence ID" value="NZ_SMKI01000141.1"/>
</dbReference>
<accession>A0A4R4TEF4</accession>
<evidence type="ECO:0000313" key="4">
    <source>
        <dbReference type="Proteomes" id="UP000295345"/>
    </source>
</evidence>
<feature type="binding site" evidence="1">
    <location>
        <position position="111"/>
    </location>
    <ligand>
        <name>Mn(2+)</name>
        <dbReference type="ChEBI" id="CHEBI:29035"/>
        <label>2</label>
    </ligand>
</feature>
<sequence length="407" mass="42093">MTGAPTAAEAAALGPELVALRRALHATPEVGLRLPATRRAVLDALDALTRGAGDALTVHTGRALDSVVAVLHGARPGPVVLLRGDMDALPVRERTGLPFAAEGDAMHACGHDLHTAGLVGAARLLAARRDHMAGSVVLMFQPGEEGYDGAGLMLDEGLLDAAGRPVDSAYALHVVADLPAGRCYTRPGPVMSSYGVLDATVTGRGGHGGRPHEALDPIPPATEAALALTTYVARRFDAFDPVVVTVGEFHAGTAPNVVPDSARFRAGVRTFTDVATRRVAAELPSLVRGIAAAHGAEADVTFRTVLPATVNDPHHAELFARTAAELFGADAYQELPRPRMGSEDFSRVLARVPGAYGYLGAAPAGVDHPAGNHAPTAVFDDSVLPAAARLLAALAWRHVGPSPRSTP</sequence>
<gene>
    <name evidence="3" type="ORF">E1283_15210</name>
</gene>
<name>A0A4R4TEF4_9ACTN</name>
<dbReference type="Pfam" id="PF01546">
    <property type="entry name" value="Peptidase_M20"/>
    <property type="match status" value="1"/>
</dbReference>
<dbReference type="CDD" id="cd03886">
    <property type="entry name" value="M20_Acy1"/>
    <property type="match status" value="1"/>
</dbReference>
<proteinExistence type="predicted"/>
<dbReference type="InterPro" id="IPR017439">
    <property type="entry name" value="Amidohydrolase"/>
</dbReference>
<dbReference type="Pfam" id="PF07687">
    <property type="entry name" value="M20_dimer"/>
    <property type="match status" value="1"/>
</dbReference>
<dbReference type="EMBL" id="SMKI01000141">
    <property type="protein sequence ID" value="TDC74566.1"/>
    <property type="molecule type" value="Genomic_DNA"/>
</dbReference>
<keyword evidence="3" id="KW-0378">Hydrolase</keyword>
<protein>
    <submittedName>
        <fullName evidence="3">Amidohydrolase</fullName>
    </submittedName>
</protein>
<dbReference type="SUPFAM" id="SSF55031">
    <property type="entry name" value="Bacterial exopeptidase dimerisation domain"/>
    <property type="match status" value="1"/>
</dbReference>
<dbReference type="Gene3D" id="3.40.630.10">
    <property type="entry name" value="Zn peptidases"/>
    <property type="match status" value="1"/>
</dbReference>
<feature type="binding site" evidence="1">
    <location>
        <position position="109"/>
    </location>
    <ligand>
        <name>Mn(2+)</name>
        <dbReference type="ChEBI" id="CHEBI:29035"/>
        <label>2</label>
    </ligand>
</feature>
<feature type="domain" description="Peptidase M20 dimerisation" evidence="2">
    <location>
        <begin position="199"/>
        <end position="281"/>
    </location>
</feature>
<dbReference type="GO" id="GO:0046872">
    <property type="term" value="F:metal ion binding"/>
    <property type="evidence" value="ECO:0007669"/>
    <property type="project" value="UniProtKB-KW"/>
</dbReference>
<dbReference type="PANTHER" id="PTHR11014">
    <property type="entry name" value="PEPTIDASE M20 FAMILY MEMBER"/>
    <property type="match status" value="1"/>
</dbReference>
<evidence type="ECO:0000256" key="1">
    <source>
        <dbReference type="PIRSR" id="PIRSR005962-1"/>
    </source>
</evidence>